<gene>
    <name evidence="1" type="ORF">C0Q70_12716</name>
</gene>
<evidence type="ECO:0000313" key="2">
    <source>
        <dbReference type="Proteomes" id="UP000245119"/>
    </source>
</evidence>
<dbReference type="OrthoDB" id="6215242at2759"/>
<dbReference type="Proteomes" id="UP000245119">
    <property type="component" value="Linkage Group LG7"/>
</dbReference>
<accession>A0A2T7P2B6</accession>
<dbReference type="EMBL" id="PZQS01000007">
    <property type="protein sequence ID" value="PVD27554.1"/>
    <property type="molecule type" value="Genomic_DNA"/>
</dbReference>
<sequence>MKFDNRNTSVRIEYRVRVHTNVIEKCKLKKLQSNSQKVLAFLLPPTAFRCLLTGQPPDLMLTVVMDDMNYVIEGAEQLWRLELTNDKGTGSVEFSLPIVDGEV</sequence>
<proteinExistence type="predicted"/>
<evidence type="ECO:0000313" key="1">
    <source>
        <dbReference type="EMBL" id="PVD27554.1"/>
    </source>
</evidence>
<organism evidence="1 2">
    <name type="scientific">Pomacea canaliculata</name>
    <name type="common">Golden apple snail</name>
    <dbReference type="NCBI Taxonomy" id="400727"/>
    <lineage>
        <taxon>Eukaryota</taxon>
        <taxon>Metazoa</taxon>
        <taxon>Spiralia</taxon>
        <taxon>Lophotrochozoa</taxon>
        <taxon>Mollusca</taxon>
        <taxon>Gastropoda</taxon>
        <taxon>Caenogastropoda</taxon>
        <taxon>Architaenioglossa</taxon>
        <taxon>Ampullarioidea</taxon>
        <taxon>Ampullariidae</taxon>
        <taxon>Pomacea</taxon>
    </lineage>
</organism>
<dbReference type="AlphaFoldDB" id="A0A2T7P2B6"/>
<reference evidence="1 2" key="1">
    <citation type="submission" date="2018-04" db="EMBL/GenBank/DDBJ databases">
        <title>The genome of golden apple snail Pomacea canaliculata provides insight into stress tolerance and invasive adaptation.</title>
        <authorList>
            <person name="Liu C."/>
            <person name="Liu B."/>
            <person name="Ren Y."/>
            <person name="Zhang Y."/>
            <person name="Wang H."/>
            <person name="Li S."/>
            <person name="Jiang F."/>
            <person name="Yin L."/>
            <person name="Zhang G."/>
            <person name="Qian W."/>
            <person name="Fan W."/>
        </authorList>
    </citation>
    <scope>NUCLEOTIDE SEQUENCE [LARGE SCALE GENOMIC DNA]</scope>
    <source>
        <strain evidence="1">SZHN2017</strain>
        <tissue evidence="1">Muscle</tissue>
    </source>
</reference>
<protein>
    <submittedName>
        <fullName evidence="1">Uncharacterized protein</fullName>
    </submittedName>
</protein>
<name>A0A2T7P2B6_POMCA</name>
<comment type="caution">
    <text evidence="1">The sequence shown here is derived from an EMBL/GenBank/DDBJ whole genome shotgun (WGS) entry which is preliminary data.</text>
</comment>
<keyword evidence="2" id="KW-1185">Reference proteome</keyword>